<keyword evidence="4" id="KW-0808">Transferase</keyword>
<dbReference type="InterPro" id="IPR013408">
    <property type="entry name" value="Cas10/Csm1"/>
</dbReference>
<evidence type="ECO:0000256" key="6">
    <source>
        <dbReference type="ARBA" id="ARBA00022741"/>
    </source>
</evidence>
<dbReference type="InterPro" id="IPR054767">
    <property type="entry name" value="Cas10-Cmr2_palm2"/>
</dbReference>
<keyword evidence="11" id="KW-0051">Antiviral defense</keyword>
<dbReference type="Gene3D" id="1.10.3210.10">
    <property type="entry name" value="Hypothetical protein af1432"/>
    <property type="match status" value="1"/>
</dbReference>
<evidence type="ECO:0000256" key="7">
    <source>
        <dbReference type="ARBA" id="ARBA00022759"/>
    </source>
</evidence>
<reference evidence="15" key="1">
    <citation type="journal article" date="2015" name="Genome Announc.">
        <title>Draft Genome Sequence of an Anaerobic Ammonium-Oxidizing Bacterium, "Candidatus Brocadia sinica".</title>
        <authorList>
            <person name="Oshiki M."/>
            <person name="Shinyako-Hata K."/>
            <person name="Satoh H."/>
            <person name="Okabe S."/>
        </authorList>
    </citation>
    <scope>NUCLEOTIDE SEQUENCE [LARGE SCALE GENOMIC DNA]</scope>
    <source>
        <strain evidence="15">JPN1</strain>
    </source>
</reference>
<evidence type="ECO:0000256" key="8">
    <source>
        <dbReference type="ARBA" id="ARBA00022801"/>
    </source>
</evidence>
<gene>
    <name evidence="14" type="ORF">BROSI_A0550</name>
</gene>
<dbReference type="CDD" id="cd09680">
    <property type="entry name" value="Cas10_III"/>
    <property type="match status" value="1"/>
</dbReference>
<comment type="similarity">
    <text evidence="2">Belongs to the CRISPR-associated Cas10/Csm1 family.</text>
</comment>
<keyword evidence="9" id="KW-0269">Exonuclease</keyword>
<comment type="cofactor">
    <cofactor evidence="1">
        <name>a divalent metal cation</name>
        <dbReference type="ChEBI" id="CHEBI:60240"/>
    </cofactor>
</comment>
<evidence type="ECO:0000256" key="10">
    <source>
        <dbReference type="ARBA" id="ARBA00022840"/>
    </source>
</evidence>
<keyword evidence="7" id="KW-0255">Endonuclease</keyword>
<dbReference type="Pfam" id="PF22335">
    <property type="entry name" value="Cas10-Cmr2_palm2"/>
    <property type="match status" value="1"/>
</dbReference>
<dbReference type="PANTHER" id="PTHR36528:SF1">
    <property type="entry name" value="CRISPR SYSTEM SINGLE-STRAND-SPECIFIC DEOXYRIBONUCLEASE CAS10_CSM1 (SUBTYPE III-A)"/>
    <property type="match status" value="1"/>
</dbReference>
<dbReference type="InterPro" id="IPR052117">
    <property type="entry name" value="Cas10/Csm1_subtype-III-A"/>
</dbReference>
<dbReference type="PANTHER" id="PTHR36528">
    <property type="entry name" value="CRISPR SYSTEM SINGLE-STRAND-SPECIFIC DEOXYRIBONUCLEASE CAS10/CSM1 (SUBTYPE III-A)"/>
    <property type="match status" value="1"/>
</dbReference>
<feature type="domain" description="GGDEF" evidence="13">
    <location>
        <begin position="532"/>
        <end position="690"/>
    </location>
</feature>
<dbReference type="InterPro" id="IPR006674">
    <property type="entry name" value="HD_domain"/>
</dbReference>
<dbReference type="RefSeq" id="WP_052562142.1">
    <property type="nucleotide sequence ID" value="NZ_BAFN01000001.1"/>
</dbReference>
<dbReference type="GO" id="GO:0016787">
    <property type="term" value="F:hydrolase activity"/>
    <property type="evidence" value="ECO:0007669"/>
    <property type="project" value="UniProtKB-KW"/>
</dbReference>
<dbReference type="Gene3D" id="3.30.70.270">
    <property type="match status" value="1"/>
</dbReference>
<evidence type="ECO:0000256" key="3">
    <source>
        <dbReference type="ARBA" id="ARBA00014333"/>
    </source>
</evidence>
<dbReference type="Pfam" id="PF01966">
    <property type="entry name" value="HD"/>
    <property type="match status" value="1"/>
</dbReference>
<keyword evidence="10" id="KW-0067">ATP-binding</keyword>
<evidence type="ECO:0000256" key="1">
    <source>
        <dbReference type="ARBA" id="ARBA00001968"/>
    </source>
</evidence>
<dbReference type="SUPFAM" id="SSF109604">
    <property type="entry name" value="HD-domain/PDEase-like"/>
    <property type="match status" value="1"/>
</dbReference>
<evidence type="ECO:0000256" key="4">
    <source>
        <dbReference type="ARBA" id="ARBA00022679"/>
    </source>
</evidence>
<protein>
    <recommendedName>
        <fullName evidence="3">CRISPR system single-strand-specific deoxyribonuclease Cas10/Csm1 (subtype III-A)</fullName>
    </recommendedName>
    <alternativeName>
        <fullName evidence="12">Cyclic oligoadenylate synthase</fullName>
    </alternativeName>
</protein>
<dbReference type="InterPro" id="IPR043128">
    <property type="entry name" value="Rev_trsase/Diguanyl_cyclase"/>
</dbReference>
<evidence type="ECO:0000256" key="9">
    <source>
        <dbReference type="ARBA" id="ARBA00022839"/>
    </source>
</evidence>
<keyword evidence="6" id="KW-0547">Nucleotide-binding</keyword>
<sequence length="799" mass="90819">MDEKQKREYQTVVLAALLHDIGKFYQRGLDEKARKSRNHASLGLECFQNLFAEKIRILLGEEEKEKIASAINTHHDHADIITLADALSAGMDRISLDDEEKTGDPDKERLLSVFEQISLGNNTKNTNDFAYRLETLSLEKSKLFPNDKLPRQSLKDEYKNLWESFEKEVKSIPTYSISSYLNILYSILQKYTWCIPSATYKDEPDISLFDHAKTTAAITGCLYHCEKMDKSSDNKFLIVGGDISGIQNFIYRITKAQGVKGISKMLRGRSFYLLLLQDVIARHIIEQVSLFSTNILYSGGGRFELLLPNTGESKQILKSVQTDVNKWLFKMYGGELGLVLESVEANQDTLKGYGDLLLKLNDKLTIAKKKKFLSSFTDATFWIEETSDRNVIKVCKACGISTVTNDEPCELCNLHKNIGNKLPNTSYLIFRNKDLENIDGLPVPFGEFGTVYLLENDKLITENLLKSKKILAIEKINKLDKLQTGFRFIGNTAPLANADFSIGNDPTDEDKQVKKGNVLSFEIIADTSIGDKRLGILKMDVDHLGLIFTLGLEEEQHSKRKSISRIAALSRSMDMFFGGYLNKICNEIFEQWRSESKWEHRDKVTQIFYTVYSGGDDLLIIGPWSEMPKLALKIQDEFKAYTCHNPDINISAGIFLCKPKYPISLAAKAAGEQLNTSKDNGRKRITLFGDTVEWIVNGGVCVKELLDFGEDLHSYINSENSRKKLPRGFVHELLRKHKQYKSGQDPNFIPAIIYQLARNVKDDELRNKLKETLITDKNCYFKHIQIPTSYALLKLRKGE</sequence>
<evidence type="ECO:0000259" key="13">
    <source>
        <dbReference type="PROSITE" id="PS50887"/>
    </source>
</evidence>
<dbReference type="Pfam" id="PF18211">
    <property type="entry name" value="Csm1_B"/>
    <property type="match status" value="1"/>
</dbReference>
<keyword evidence="5" id="KW-0540">Nuclease</keyword>
<name>A0ABQ0JTJ7_9BACT</name>
<dbReference type="InterPro" id="IPR041062">
    <property type="entry name" value="Csm1_B"/>
</dbReference>
<dbReference type="InterPro" id="IPR000160">
    <property type="entry name" value="GGDEF_dom"/>
</dbReference>
<proteinExistence type="inferred from homology"/>
<dbReference type="NCBIfam" id="TIGR02578">
    <property type="entry name" value="cas_TM1811_Csm1"/>
    <property type="match status" value="1"/>
</dbReference>
<evidence type="ECO:0000256" key="2">
    <source>
        <dbReference type="ARBA" id="ARBA00005700"/>
    </source>
</evidence>
<evidence type="ECO:0000256" key="12">
    <source>
        <dbReference type="ARBA" id="ARBA00032922"/>
    </source>
</evidence>
<dbReference type="EMBL" id="BAFN01000001">
    <property type="protein sequence ID" value="GAN32046.1"/>
    <property type="molecule type" value="Genomic_DNA"/>
</dbReference>
<organism evidence="14 15">
    <name type="scientific">Candidatus Brocadia sinica JPN1</name>
    <dbReference type="NCBI Taxonomy" id="1197129"/>
    <lineage>
        <taxon>Bacteria</taxon>
        <taxon>Pseudomonadati</taxon>
        <taxon>Planctomycetota</taxon>
        <taxon>Candidatus Brocadiia</taxon>
        <taxon>Candidatus Brocadiales</taxon>
        <taxon>Candidatus Brocadiaceae</taxon>
        <taxon>Candidatus Brocadia</taxon>
    </lineage>
</organism>
<keyword evidence="8 14" id="KW-0378">Hydrolase</keyword>
<keyword evidence="15" id="KW-1185">Reference proteome</keyword>
<evidence type="ECO:0000256" key="11">
    <source>
        <dbReference type="ARBA" id="ARBA00023118"/>
    </source>
</evidence>
<evidence type="ECO:0000313" key="14">
    <source>
        <dbReference type="EMBL" id="GAN32046.1"/>
    </source>
</evidence>
<accession>A0ABQ0JTJ7</accession>
<evidence type="ECO:0000256" key="5">
    <source>
        <dbReference type="ARBA" id="ARBA00022722"/>
    </source>
</evidence>
<dbReference type="PROSITE" id="PS50887">
    <property type="entry name" value="GGDEF"/>
    <property type="match status" value="1"/>
</dbReference>
<comment type="caution">
    <text evidence="14">The sequence shown here is derived from an EMBL/GenBank/DDBJ whole genome shotgun (WGS) entry which is preliminary data.</text>
</comment>
<evidence type="ECO:0000313" key="15">
    <source>
        <dbReference type="Proteomes" id="UP000032309"/>
    </source>
</evidence>
<dbReference type="Proteomes" id="UP000032309">
    <property type="component" value="Unassembled WGS sequence"/>
</dbReference>